<accession>A0A392VER3</accession>
<feature type="non-terminal residue" evidence="2">
    <location>
        <position position="32"/>
    </location>
</feature>
<evidence type="ECO:0000259" key="1">
    <source>
        <dbReference type="Pfam" id="PF11955"/>
    </source>
</evidence>
<keyword evidence="3" id="KW-1185">Reference proteome</keyword>
<comment type="caution">
    <text evidence="2">The sequence shown here is derived from an EMBL/GenBank/DDBJ whole genome shotgun (WGS) entry which is preliminary data.</text>
</comment>
<dbReference type="Pfam" id="PF11955">
    <property type="entry name" value="PORR"/>
    <property type="match status" value="1"/>
</dbReference>
<feature type="domain" description="PORR" evidence="1">
    <location>
        <begin position="1"/>
        <end position="32"/>
    </location>
</feature>
<evidence type="ECO:0000313" key="3">
    <source>
        <dbReference type="Proteomes" id="UP000265520"/>
    </source>
</evidence>
<dbReference type="Proteomes" id="UP000265520">
    <property type="component" value="Unassembled WGS sequence"/>
</dbReference>
<name>A0A392VER3_9FABA</name>
<sequence length="32" mass="4060">MREWIRDWMELDYVSPYEDVSHLEQASREMEK</sequence>
<dbReference type="GO" id="GO:0003723">
    <property type="term" value="F:RNA binding"/>
    <property type="evidence" value="ECO:0007669"/>
    <property type="project" value="InterPro"/>
</dbReference>
<proteinExistence type="predicted"/>
<evidence type="ECO:0000313" key="2">
    <source>
        <dbReference type="EMBL" id="MCI86876.1"/>
    </source>
</evidence>
<dbReference type="AlphaFoldDB" id="A0A392VER3"/>
<dbReference type="InterPro" id="IPR021099">
    <property type="entry name" value="PORR_domain"/>
</dbReference>
<protein>
    <submittedName>
        <fullName evidence="2">Protein ROOT PRIMORDIUM DEFECTIVE 1-like</fullName>
    </submittedName>
</protein>
<reference evidence="2 3" key="1">
    <citation type="journal article" date="2018" name="Front. Plant Sci.">
        <title>Red Clover (Trifolium pratense) and Zigzag Clover (T. medium) - A Picture of Genomic Similarities and Differences.</title>
        <authorList>
            <person name="Dluhosova J."/>
            <person name="Istvanek J."/>
            <person name="Nedelnik J."/>
            <person name="Repkova J."/>
        </authorList>
    </citation>
    <scope>NUCLEOTIDE SEQUENCE [LARGE SCALE GENOMIC DNA]</scope>
    <source>
        <strain evidence="3">cv. 10/8</strain>
        <tissue evidence="2">Leaf</tissue>
    </source>
</reference>
<organism evidence="2 3">
    <name type="scientific">Trifolium medium</name>
    <dbReference type="NCBI Taxonomy" id="97028"/>
    <lineage>
        <taxon>Eukaryota</taxon>
        <taxon>Viridiplantae</taxon>
        <taxon>Streptophyta</taxon>
        <taxon>Embryophyta</taxon>
        <taxon>Tracheophyta</taxon>
        <taxon>Spermatophyta</taxon>
        <taxon>Magnoliopsida</taxon>
        <taxon>eudicotyledons</taxon>
        <taxon>Gunneridae</taxon>
        <taxon>Pentapetalae</taxon>
        <taxon>rosids</taxon>
        <taxon>fabids</taxon>
        <taxon>Fabales</taxon>
        <taxon>Fabaceae</taxon>
        <taxon>Papilionoideae</taxon>
        <taxon>50 kb inversion clade</taxon>
        <taxon>NPAAA clade</taxon>
        <taxon>Hologalegina</taxon>
        <taxon>IRL clade</taxon>
        <taxon>Trifolieae</taxon>
        <taxon>Trifolium</taxon>
    </lineage>
</organism>
<dbReference type="EMBL" id="LXQA011152102">
    <property type="protein sequence ID" value="MCI86876.1"/>
    <property type="molecule type" value="Genomic_DNA"/>
</dbReference>